<dbReference type="EMBL" id="UINC01003655">
    <property type="protein sequence ID" value="SVA08185.1"/>
    <property type="molecule type" value="Genomic_DNA"/>
</dbReference>
<dbReference type="Pfam" id="PF14559">
    <property type="entry name" value="TPR_19"/>
    <property type="match status" value="1"/>
</dbReference>
<dbReference type="InterPro" id="IPR019734">
    <property type="entry name" value="TPR_rpt"/>
</dbReference>
<feature type="region of interest" description="Disordered" evidence="1">
    <location>
        <begin position="1"/>
        <end position="86"/>
    </location>
</feature>
<proteinExistence type="predicted"/>
<gene>
    <name evidence="2" type="ORF">METZ01_LOCUS61039</name>
</gene>
<feature type="compositionally biased region" description="Basic residues" evidence="1">
    <location>
        <begin position="21"/>
        <end position="71"/>
    </location>
</feature>
<dbReference type="PROSITE" id="PS50005">
    <property type="entry name" value="TPR"/>
    <property type="match status" value="5"/>
</dbReference>
<dbReference type="SMART" id="SM00028">
    <property type="entry name" value="TPR"/>
    <property type="match status" value="9"/>
</dbReference>
<dbReference type="PANTHER" id="PTHR12558">
    <property type="entry name" value="CELL DIVISION CYCLE 16,23,27"/>
    <property type="match status" value="1"/>
</dbReference>
<feature type="compositionally biased region" description="Basic and acidic residues" evidence="1">
    <location>
        <begin position="10"/>
        <end position="20"/>
    </location>
</feature>
<dbReference type="Gene3D" id="1.25.40.10">
    <property type="entry name" value="Tetratricopeptide repeat domain"/>
    <property type="match status" value="2"/>
</dbReference>
<dbReference type="Pfam" id="PF13432">
    <property type="entry name" value="TPR_16"/>
    <property type="match status" value="1"/>
</dbReference>
<protein>
    <submittedName>
        <fullName evidence="2">Uncharacterized protein</fullName>
    </submittedName>
</protein>
<accession>A0A381SVX8</accession>
<dbReference type="SUPFAM" id="SSF48452">
    <property type="entry name" value="TPR-like"/>
    <property type="match status" value="1"/>
</dbReference>
<dbReference type="InterPro" id="IPR011990">
    <property type="entry name" value="TPR-like_helical_dom_sf"/>
</dbReference>
<organism evidence="2">
    <name type="scientific">marine metagenome</name>
    <dbReference type="NCBI Taxonomy" id="408172"/>
    <lineage>
        <taxon>unclassified sequences</taxon>
        <taxon>metagenomes</taxon>
        <taxon>ecological metagenomes</taxon>
    </lineage>
</organism>
<evidence type="ECO:0000256" key="1">
    <source>
        <dbReference type="SAM" id="MobiDB-lite"/>
    </source>
</evidence>
<sequence>MGNLPISEKGFVRAESAEQQKKKKKKKKSSTGKKTKKKSSGKKKKSKKKKSSGKKKKKSSGKKKKSKKKKSKESSSTAEPIESASTINKKSRINSAAYADELFNLTGELQASNRELARATRYYYKEDPQKRLVSLDSKPFFSREDFEKESRLNPDNLYVQRQLGMHYEANGDYAAAKEVYLHEVRKNPGNPDAHFFLGSLYATLGEYQKSKNALEEALYLDPNHGATIEAMSMFVQTDQQKKLSRDILTLSSQRAPDGPAQRITIIREKMASGDYTEALNLSEEASEKFPTHTGFVQLIGENHLRLGRVEEAKKTFQRAVKLNSKDVQPHLSLADLYFEQGKYVYAALSFSDAVYLEPDNPDYRYMQGLSYFNAQEWGRTAAAWEDLLHYRPNDAVVRTLLPQAYYVLAVEYNRIGNPTMGRQAFKNALSVNNNTSSWLSGAMGVLGKFYREKTMYNESLVAYQEVLELSPNNADAYMGMGITYWKMNEKQLARASWEKSIEIKPDNNESRGWLILSSQGS</sequence>
<evidence type="ECO:0000313" key="2">
    <source>
        <dbReference type="EMBL" id="SVA08185.1"/>
    </source>
</evidence>
<reference evidence="2" key="1">
    <citation type="submission" date="2018-05" db="EMBL/GenBank/DDBJ databases">
        <authorList>
            <person name="Lanie J.A."/>
            <person name="Ng W.-L."/>
            <person name="Kazmierczak K.M."/>
            <person name="Andrzejewski T.M."/>
            <person name="Davidsen T.M."/>
            <person name="Wayne K.J."/>
            <person name="Tettelin H."/>
            <person name="Glass J.I."/>
            <person name="Rusch D."/>
            <person name="Podicherti R."/>
            <person name="Tsui H.-C.T."/>
            <person name="Winkler M.E."/>
        </authorList>
    </citation>
    <scope>NUCLEOTIDE SEQUENCE</scope>
</reference>
<dbReference type="AlphaFoldDB" id="A0A381SVX8"/>
<dbReference type="Pfam" id="PF13414">
    <property type="entry name" value="TPR_11"/>
    <property type="match status" value="1"/>
</dbReference>
<name>A0A381SVX8_9ZZZZ</name>
<dbReference type="PANTHER" id="PTHR12558:SF13">
    <property type="entry name" value="CELL DIVISION CYCLE PROTEIN 27 HOMOLOG"/>
    <property type="match status" value="1"/>
</dbReference>
<dbReference type="PROSITE" id="PS50293">
    <property type="entry name" value="TPR_REGION"/>
    <property type="match status" value="1"/>
</dbReference>